<dbReference type="AlphaFoldDB" id="A0A8J5XAP8"/>
<evidence type="ECO:0000313" key="3">
    <source>
        <dbReference type="Proteomes" id="UP000751190"/>
    </source>
</evidence>
<proteinExistence type="predicted"/>
<dbReference type="Proteomes" id="UP000751190">
    <property type="component" value="Unassembled WGS sequence"/>
</dbReference>
<dbReference type="PANTHER" id="PTHR33344:SF1">
    <property type="entry name" value="OS06G0214100 PROTEIN"/>
    <property type="match status" value="1"/>
</dbReference>
<sequence>MPSMRGIAVVAGLSFVALLFVCVNVSFDPLHTRTTHRHLAQKRFALGPEPLPRAASAPPTARATRSAASESAAATGAPRVSTAADADVCANASTYLEHTEFWGGLLVSGEQNAQRSAAECCRTCRDYEPTIELQEGRPCTTFVFHPTNGACWLKHTSRQHLAQPGRGPAVPWTSGVLLDGHRRCDDCVLPATYTGCVSKALCNTSRECGSPAIDGYARIDPKCLERSADARRYLELVRAGVRLDAHAEEGADFDGLGVRWGIGHKKSNWSACEAACIAHRPSGAGPFGSLPCNVWTWCGNGSCWEPDAHSHSFGDCWLKFSERPEAVEVNMRMPMSKAYMRRHRREMAGGVTWVSGVLLAPGTLMTNGTWGPRAFW</sequence>
<protein>
    <recommendedName>
        <fullName evidence="4">Apple domain-containing protein</fullName>
    </recommendedName>
</protein>
<name>A0A8J5XAP8_DIALT</name>
<accession>A0A8J5XAP8</accession>
<organism evidence="2 3">
    <name type="scientific">Diacronema lutheri</name>
    <name type="common">Unicellular marine alga</name>
    <name type="synonym">Monochrysis lutheri</name>
    <dbReference type="NCBI Taxonomy" id="2081491"/>
    <lineage>
        <taxon>Eukaryota</taxon>
        <taxon>Haptista</taxon>
        <taxon>Haptophyta</taxon>
        <taxon>Pavlovophyceae</taxon>
        <taxon>Pavlovales</taxon>
        <taxon>Pavlovaceae</taxon>
        <taxon>Diacronema</taxon>
    </lineage>
</organism>
<reference evidence="2" key="1">
    <citation type="submission" date="2021-05" db="EMBL/GenBank/DDBJ databases">
        <title>The genome of the haptophyte Pavlova lutheri (Diacronema luteri, Pavlovales) - a model for lipid biosynthesis in eukaryotic algae.</title>
        <authorList>
            <person name="Hulatt C.J."/>
            <person name="Posewitz M.C."/>
        </authorList>
    </citation>
    <scope>NUCLEOTIDE SEQUENCE</scope>
    <source>
        <strain evidence="2">NIVA-4/92</strain>
    </source>
</reference>
<dbReference type="OrthoDB" id="508259at2759"/>
<keyword evidence="3" id="KW-1185">Reference proteome</keyword>
<comment type="caution">
    <text evidence="2">The sequence shown here is derived from an EMBL/GenBank/DDBJ whole genome shotgun (WGS) entry which is preliminary data.</text>
</comment>
<dbReference type="EMBL" id="JAGTXO010000083">
    <property type="protein sequence ID" value="KAG8457082.1"/>
    <property type="molecule type" value="Genomic_DNA"/>
</dbReference>
<feature type="region of interest" description="Disordered" evidence="1">
    <location>
        <begin position="48"/>
        <end position="77"/>
    </location>
</feature>
<gene>
    <name evidence="2" type="ORF">KFE25_009842</name>
</gene>
<dbReference type="PANTHER" id="PTHR33344">
    <property type="entry name" value="OS02G0761600 PROTEIN"/>
    <property type="match status" value="1"/>
</dbReference>
<evidence type="ECO:0000313" key="2">
    <source>
        <dbReference type="EMBL" id="KAG8457082.1"/>
    </source>
</evidence>
<dbReference type="Gene3D" id="3.50.4.10">
    <property type="entry name" value="Hepatocyte Growth Factor"/>
    <property type="match status" value="1"/>
</dbReference>
<feature type="compositionally biased region" description="Low complexity" evidence="1">
    <location>
        <begin position="52"/>
        <end position="77"/>
    </location>
</feature>
<evidence type="ECO:0008006" key="4">
    <source>
        <dbReference type="Google" id="ProtNLM"/>
    </source>
</evidence>
<evidence type="ECO:0000256" key="1">
    <source>
        <dbReference type="SAM" id="MobiDB-lite"/>
    </source>
</evidence>